<dbReference type="AlphaFoldDB" id="X0GVK7"/>
<reference evidence="1" key="2">
    <citation type="submission" date="2014-03" db="EMBL/GenBank/DDBJ databases">
        <title>The Genome Annotation of Fusarium oxysporum PHW808.</title>
        <authorList>
            <consortium name="The Broad Institute Genomics Platform"/>
            <person name="Ma L.-J."/>
            <person name="Corby-Kistler H."/>
            <person name="Broz K."/>
            <person name="Gale L.R."/>
            <person name="Jonkers W."/>
            <person name="O'Donnell K."/>
            <person name="Ploetz R."/>
            <person name="Steinberg C."/>
            <person name="Schwartz D.C."/>
            <person name="VanEtten H."/>
            <person name="Zhou S."/>
            <person name="Young S.K."/>
            <person name="Zeng Q."/>
            <person name="Gargeya S."/>
            <person name="Fitzgerald M."/>
            <person name="Abouelleil A."/>
            <person name="Alvarado L."/>
            <person name="Chapman S.B."/>
            <person name="Gainer-Dewar J."/>
            <person name="Goldberg J."/>
            <person name="Griggs A."/>
            <person name="Gujja S."/>
            <person name="Hansen M."/>
            <person name="Howarth C."/>
            <person name="Imamovic A."/>
            <person name="Ireland A."/>
            <person name="Larimer J."/>
            <person name="McCowan C."/>
            <person name="Murphy C."/>
            <person name="Pearson M."/>
            <person name="Poon T.W."/>
            <person name="Priest M."/>
            <person name="Roberts A."/>
            <person name="Saif S."/>
            <person name="Shea T."/>
            <person name="Sykes S."/>
            <person name="Wortman J."/>
            <person name="Nusbaum C."/>
            <person name="Birren B."/>
        </authorList>
    </citation>
    <scope>NUCLEOTIDE SEQUENCE</scope>
    <source>
        <strain evidence="1">54008</strain>
    </source>
</reference>
<sequence>MCADYALNGVMGIEQQLYSISKTAMLHSFDRRRRLRRYHRINAYYPPCLHLFLHRIVFGRLSTGRHTVRLL</sequence>
<name>X0GVK7_FUSOX</name>
<accession>X0GVK7</accession>
<dbReference type="Proteomes" id="UP000030676">
    <property type="component" value="Unassembled WGS sequence"/>
</dbReference>
<proteinExistence type="predicted"/>
<gene>
    <name evidence="1" type="ORF">FOPG_19892</name>
</gene>
<reference evidence="1" key="1">
    <citation type="submission" date="2011-11" db="EMBL/GenBank/DDBJ databases">
        <title>The Genome Sequence of Fusarium oxysporum PHW808.</title>
        <authorList>
            <consortium name="The Broad Institute Genome Sequencing Platform"/>
            <person name="Ma L.-J."/>
            <person name="Gale L.R."/>
            <person name="Schwartz D.C."/>
            <person name="Zhou S."/>
            <person name="Corby-Kistler H."/>
            <person name="Young S.K."/>
            <person name="Zeng Q."/>
            <person name="Gargeya S."/>
            <person name="Fitzgerald M."/>
            <person name="Haas B."/>
            <person name="Abouelleil A."/>
            <person name="Alvarado L."/>
            <person name="Arachchi H.M."/>
            <person name="Berlin A."/>
            <person name="Brown A."/>
            <person name="Chapman S.B."/>
            <person name="Chen Z."/>
            <person name="Dunbar C."/>
            <person name="Freedman E."/>
            <person name="Gearin G."/>
            <person name="Goldberg J."/>
            <person name="Griggs A."/>
            <person name="Gujja S."/>
            <person name="Heiman D."/>
            <person name="Howarth C."/>
            <person name="Larson L."/>
            <person name="Lui A."/>
            <person name="MacDonald P.J.P."/>
            <person name="Montmayeur A."/>
            <person name="Murphy C."/>
            <person name="Neiman D."/>
            <person name="Pearson M."/>
            <person name="Priest M."/>
            <person name="Roberts A."/>
            <person name="Saif S."/>
            <person name="Shea T."/>
            <person name="Shenoy N."/>
            <person name="Sisk P."/>
            <person name="Stolte C."/>
            <person name="Sykes S."/>
            <person name="Wortman J."/>
            <person name="Nusbaum C."/>
            <person name="Birren B."/>
        </authorList>
    </citation>
    <scope>NUCLEOTIDE SEQUENCE [LARGE SCALE GENOMIC DNA]</scope>
    <source>
        <strain evidence="1">54008</strain>
    </source>
</reference>
<evidence type="ECO:0000313" key="1">
    <source>
        <dbReference type="EMBL" id="EXL63836.1"/>
    </source>
</evidence>
<protein>
    <submittedName>
        <fullName evidence="1">Uncharacterized protein</fullName>
    </submittedName>
</protein>
<dbReference type="HOGENOM" id="CLU_2740130_0_0_1"/>
<organism evidence="1">
    <name type="scientific">Fusarium oxysporum f. sp. conglutinans race 2 54008</name>
    <dbReference type="NCBI Taxonomy" id="1089457"/>
    <lineage>
        <taxon>Eukaryota</taxon>
        <taxon>Fungi</taxon>
        <taxon>Dikarya</taxon>
        <taxon>Ascomycota</taxon>
        <taxon>Pezizomycotina</taxon>
        <taxon>Sordariomycetes</taxon>
        <taxon>Hypocreomycetidae</taxon>
        <taxon>Hypocreales</taxon>
        <taxon>Nectriaceae</taxon>
        <taxon>Fusarium</taxon>
        <taxon>Fusarium oxysporum species complex</taxon>
    </lineage>
</organism>
<dbReference type="EMBL" id="KK034666">
    <property type="protein sequence ID" value="EXL63836.1"/>
    <property type="molecule type" value="Genomic_DNA"/>
</dbReference>